<dbReference type="SUPFAM" id="SSF102114">
    <property type="entry name" value="Radical SAM enzymes"/>
    <property type="match status" value="1"/>
</dbReference>
<dbReference type="InterPro" id="IPR013785">
    <property type="entry name" value="Aldolase_TIM"/>
</dbReference>
<accession>A0ABV4T880</accession>
<dbReference type="Pfam" id="PF00126">
    <property type="entry name" value="HTH_1"/>
    <property type="match status" value="1"/>
</dbReference>
<proteinExistence type="predicted"/>
<keyword evidence="3" id="KW-1185">Reference proteome</keyword>
<evidence type="ECO:0000313" key="2">
    <source>
        <dbReference type="EMBL" id="MFA4805304.1"/>
    </source>
</evidence>
<reference evidence="2 3" key="1">
    <citation type="submission" date="2023-03" db="EMBL/GenBank/DDBJ databases">
        <title>Speciation in Pyrococcus: adaptation to high temperature as a mechanism.</title>
        <authorList>
            <person name="Gu J."/>
        </authorList>
    </citation>
    <scope>NUCLEOTIDE SEQUENCE [LARGE SCALE GENOMIC DNA]</scope>
    <source>
        <strain evidence="2 3">LMOA34</strain>
    </source>
</reference>
<dbReference type="InterPro" id="IPR051815">
    <property type="entry name" value="Molybdate_resp_trans_reg"/>
</dbReference>
<dbReference type="Proteomes" id="UP001571980">
    <property type="component" value="Unassembled WGS sequence"/>
</dbReference>
<evidence type="ECO:0000313" key="3">
    <source>
        <dbReference type="Proteomes" id="UP001571980"/>
    </source>
</evidence>
<dbReference type="Gene3D" id="3.20.20.70">
    <property type="entry name" value="Aldolase class I"/>
    <property type="match status" value="1"/>
</dbReference>
<dbReference type="InterPro" id="IPR036388">
    <property type="entry name" value="WH-like_DNA-bd_sf"/>
</dbReference>
<comment type="caution">
    <text evidence="2">The sequence shown here is derived from an EMBL/GenBank/DDBJ whole genome shotgun (WGS) entry which is preliminary data.</text>
</comment>
<dbReference type="EMBL" id="JARRIG010000008">
    <property type="protein sequence ID" value="MFA4805304.1"/>
    <property type="molecule type" value="Genomic_DNA"/>
</dbReference>
<evidence type="ECO:0000259" key="1">
    <source>
        <dbReference type="Pfam" id="PF00126"/>
    </source>
</evidence>
<dbReference type="PANTHER" id="PTHR30432:SF1">
    <property type="entry name" value="DNA-BINDING TRANSCRIPTIONAL DUAL REGULATOR MODE"/>
    <property type="match status" value="1"/>
</dbReference>
<gene>
    <name evidence="2" type="ORF">P8X34_11255</name>
</gene>
<dbReference type="InterPro" id="IPR058240">
    <property type="entry name" value="rSAM_sf"/>
</dbReference>
<dbReference type="InterPro" id="IPR000847">
    <property type="entry name" value="LysR_HTH_N"/>
</dbReference>
<dbReference type="Gene3D" id="1.10.10.10">
    <property type="entry name" value="Winged helix-like DNA-binding domain superfamily/Winged helix DNA-binding domain"/>
    <property type="match status" value="1"/>
</dbReference>
<sequence length="373" mass="41908">MSLLVIQPSTKCDGSCLICPWREKFGCTGVMLPPLALDILAENLNGFRFDECVIICPNPFFHPKIDAILDKTQELCERIDMFVPISGLKNVARSGQLKKISNIIHALVILVDSQKAMTSSVQTIKNLLSFGFDNIEAYIPLGLSFDFAEILSLIGICRRLGLRITVGPRFYEKAPTEEFLKKLAKRENTEVGLHYGVKYMYHALKIFFDDYPVTLLTSPSSESCKALYVNPYGNISKCPHSKPSIGYRHLSTEHLRKMLFSPCPLSQNTIQLTPKVKVSFVTQDGVEIPSDIMELLELISQLKSFRAACKALGVSSSTYWERIKELEDKLGVSLLITVRGGRKKGITILTGFARNILEEYRKVREKVLLSLHT</sequence>
<protein>
    <submittedName>
        <fullName evidence="2">LysR family transcriptional regulator</fullName>
    </submittedName>
</protein>
<dbReference type="PANTHER" id="PTHR30432">
    <property type="entry name" value="TRANSCRIPTIONAL REGULATOR MODE"/>
    <property type="match status" value="1"/>
</dbReference>
<dbReference type="InterPro" id="IPR036390">
    <property type="entry name" value="WH_DNA-bd_sf"/>
</dbReference>
<name>A0ABV4T880_9EURY</name>
<dbReference type="RefSeq" id="WP_372824824.1">
    <property type="nucleotide sequence ID" value="NZ_JARRIF010000001.1"/>
</dbReference>
<dbReference type="SUPFAM" id="SSF46785">
    <property type="entry name" value="Winged helix' DNA-binding domain"/>
    <property type="match status" value="1"/>
</dbReference>
<feature type="domain" description="HTH lysR-type" evidence="1">
    <location>
        <begin position="293"/>
        <end position="347"/>
    </location>
</feature>
<organism evidence="2 3">
    <name type="scientific">Pyrococcus kukulkanii</name>
    <dbReference type="NCBI Taxonomy" id="1609559"/>
    <lineage>
        <taxon>Archaea</taxon>
        <taxon>Methanobacteriati</taxon>
        <taxon>Methanobacteriota</taxon>
        <taxon>Thermococci</taxon>
        <taxon>Thermococcales</taxon>
        <taxon>Thermococcaceae</taxon>
        <taxon>Pyrococcus</taxon>
    </lineage>
</organism>